<organism evidence="1">
    <name type="scientific">Pararge aegeria</name>
    <name type="common">speckled wood butterfly</name>
    <dbReference type="NCBI Taxonomy" id="116150"/>
    <lineage>
        <taxon>Eukaryota</taxon>
        <taxon>Metazoa</taxon>
        <taxon>Ecdysozoa</taxon>
        <taxon>Arthropoda</taxon>
        <taxon>Hexapoda</taxon>
        <taxon>Insecta</taxon>
        <taxon>Pterygota</taxon>
        <taxon>Neoptera</taxon>
        <taxon>Endopterygota</taxon>
        <taxon>Lepidoptera</taxon>
        <taxon>Glossata</taxon>
        <taxon>Ditrysia</taxon>
        <taxon>Papilionoidea</taxon>
        <taxon>Nymphalidae</taxon>
        <taxon>Satyrinae</taxon>
        <taxon>Satyrini</taxon>
        <taxon>Parargina</taxon>
        <taxon>Pararge</taxon>
    </lineage>
</organism>
<feature type="non-terminal residue" evidence="1">
    <location>
        <position position="1"/>
    </location>
</feature>
<accession>S4PNQ8</accession>
<proteinExistence type="predicted"/>
<reference evidence="1" key="2">
    <citation type="submission" date="2013-05" db="EMBL/GenBank/DDBJ databases">
        <authorList>
            <person name="Carter J.-M."/>
            <person name="Baker S.C."/>
            <person name="Pink R."/>
            <person name="Carter D.R.F."/>
            <person name="Collins A."/>
            <person name="Tomlin J."/>
            <person name="Gibbs M."/>
            <person name="Breuker C.J."/>
        </authorList>
    </citation>
    <scope>NUCLEOTIDE SEQUENCE</scope>
    <source>
        <tissue evidence="1">Ovary</tissue>
    </source>
</reference>
<name>S4PNQ8_9NEOP</name>
<reference evidence="1" key="1">
    <citation type="journal article" date="2013" name="BMC Genomics">
        <title>Unscrambling butterfly oogenesis.</title>
        <authorList>
            <person name="Carter J.M."/>
            <person name="Baker S.C."/>
            <person name="Pink R."/>
            <person name="Carter D.R."/>
            <person name="Collins A."/>
            <person name="Tomlin J."/>
            <person name="Gibbs M."/>
            <person name="Breuker C.J."/>
        </authorList>
    </citation>
    <scope>NUCLEOTIDE SEQUENCE</scope>
    <source>
        <tissue evidence="1">Ovary</tissue>
    </source>
</reference>
<dbReference type="AlphaFoldDB" id="S4PNQ8"/>
<sequence length="88" mass="10515">NYCYNRLRYKVRSWFIRALCSACKTDCSVTECSVLCKYHIILYLCCCVIKPAHYPIYKITLRIPRTILIRSDVFVRDIVIPPKKYIYL</sequence>
<evidence type="ECO:0000313" key="1">
    <source>
        <dbReference type="EMBL" id="JAA91833.1"/>
    </source>
</evidence>
<dbReference type="EMBL" id="GAIX01000727">
    <property type="protein sequence ID" value="JAA91833.1"/>
    <property type="molecule type" value="Transcribed_RNA"/>
</dbReference>
<protein>
    <submittedName>
        <fullName evidence="1">Uncharacterized protein</fullName>
    </submittedName>
</protein>